<dbReference type="EMBL" id="JMIH01000022">
    <property type="protein sequence ID" value="KEO73163.1"/>
    <property type="molecule type" value="Genomic_DNA"/>
</dbReference>
<dbReference type="GO" id="GO:0046872">
    <property type="term" value="F:metal ion binding"/>
    <property type="evidence" value="ECO:0007669"/>
    <property type="project" value="UniProtKB-KW"/>
</dbReference>
<feature type="binding site" evidence="16">
    <location>
        <begin position="89"/>
        <end position="92"/>
    </location>
    <ligand>
        <name>substrate</name>
    </ligand>
</feature>
<comment type="catalytic activity">
    <reaction evidence="1 16">
        <text>(R)-pantothenate + ATP = (R)-4'-phosphopantothenate + ADP + H(+)</text>
        <dbReference type="Rhea" id="RHEA:16373"/>
        <dbReference type="ChEBI" id="CHEBI:10986"/>
        <dbReference type="ChEBI" id="CHEBI:15378"/>
        <dbReference type="ChEBI" id="CHEBI:29032"/>
        <dbReference type="ChEBI" id="CHEBI:30616"/>
        <dbReference type="ChEBI" id="CHEBI:456216"/>
        <dbReference type="EC" id="2.7.1.33"/>
    </reaction>
</comment>
<dbReference type="GO" id="GO:0005524">
    <property type="term" value="F:ATP binding"/>
    <property type="evidence" value="ECO:0007669"/>
    <property type="project" value="UniProtKB-UniRule"/>
</dbReference>
<dbReference type="Proteomes" id="UP000027821">
    <property type="component" value="Unassembled WGS sequence"/>
</dbReference>
<evidence type="ECO:0000256" key="12">
    <source>
        <dbReference type="ARBA" id="ARBA00022958"/>
    </source>
</evidence>
<dbReference type="HAMAP" id="MF_01274">
    <property type="entry name" value="Pantothen_kinase_3"/>
    <property type="match status" value="1"/>
</dbReference>
<comment type="cofactor">
    <cofactor evidence="16">
        <name>NH4(+)</name>
        <dbReference type="ChEBI" id="CHEBI:28938"/>
    </cofactor>
    <cofactor evidence="16">
        <name>K(+)</name>
        <dbReference type="ChEBI" id="CHEBI:29103"/>
    </cofactor>
    <text evidence="16">A monovalent cation. Ammonium or potassium.</text>
</comment>
<feature type="binding site" evidence="16">
    <location>
        <position position="82"/>
    </location>
    <ligand>
        <name>substrate</name>
    </ligand>
</feature>
<feature type="active site" description="Proton acceptor" evidence="16">
    <location>
        <position position="91"/>
    </location>
</feature>
<feature type="binding site" evidence="16">
    <location>
        <position position="115"/>
    </location>
    <ligand>
        <name>ATP</name>
        <dbReference type="ChEBI" id="CHEBI:30616"/>
    </ligand>
</feature>
<comment type="similarity">
    <text evidence="14 16">Belongs to the type III pantothenate kinase family.</text>
</comment>
<keyword evidence="13 16" id="KW-0173">Coenzyme A biosynthesis</keyword>
<dbReference type="GO" id="GO:0005737">
    <property type="term" value="C:cytoplasm"/>
    <property type="evidence" value="ECO:0007669"/>
    <property type="project" value="UniProtKB-SubCell"/>
</dbReference>
<evidence type="ECO:0000313" key="18">
    <source>
        <dbReference type="Proteomes" id="UP000027821"/>
    </source>
</evidence>
<dbReference type="AlphaFoldDB" id="A0A074KZZ1"/>
<dbReference type="GO" id="GO:0015937">
    <property type="term" value="P:coenzyme A biosynthetic process"/>
    <property type="evidence" value="ECO:0007669"/>
    <property type="project" value="UniProtKB-UniRule"/>
</dbReference>
<evidence type="ECO:0000313" key="17">
    <source>
        <dbReference type="EMBL" id="KEO73163.1"/>
    </source>
</evidence>
<dbReference type="InterPro" id="IPR004619">
    <property type="entry name" value="Type_III_PanK"/>
</dbReference>
<comment type="pathway">
    <text evidence="4 16">Cofactor biosynthesis; coenzyme A biosynthesis; CoA from (R)-pantothenate: step 1/5.</text>
</comment>
<evidence type="ECO:0000256" key="10">
    <source>
        <dbReference type="ARBA" id="ARBA00022777"/>
    </source>
</evidence>
<proteinExistence type="inferred from homology"/>
<evidence type="ECO:0000256" key="9">
    <source>
        <dbReference type="ARBA" id="ARBA00022741"/>
    </source>
</evidence>
<reference evidence="17 18" key="1">
    <citation type="submission" date="2014-04" db="EMBL/GenBank/DDBJ databases">
        <title>Characterization and application of a salt tolerant electro-active bacterium.</title>
        <authorList>
            <person name="Yang L."/>
            <person name="Wei S."/>
            <person name="Tay Q.X.M."/>
        </authorList>
    </citation>
    <scope>NUCLEOTIDE SEQUENCE [LARGE SCALE GENOMIC DNA]</scope>
    <source>
        <strain evidence="17 18">LY1</strain>
    </source>
</reference>
<evidence type="ECO:0000256" key="4">
    <source>
        <dbReference type="ARBA" id="ARBA00005225"/>
    </source>
</evidence>
<keyword evidence="10 16" id="KW-0418">Kinase</keyword>
<evidence type="ECO:0000256" key="6">
    <source>
        <dbReference type="ARBA" id="ARBA00012102"/>
    </source>
</evidence>
<evidence type="ECO:0000256" key="16">
    <source>
        <dbReference type="HAMAP-Rule" id="MF_01274"/>
    </source>
</evidence>
<keyword evidence="7 16" id="KW-0963">Cytoplasm</keyword>
<sequence>MRNLIIDIGNTRIKGGVFENGKLISEYYWKDIHEVEKVYLEKGIAHVLVSSVKEKQNEFRDILDFPFMYFDKNTPLPILNLYSTPDTLGSDRLAGVVGGLSLVGKGPILSIDLGTCITYDLLSADLEYLGGAISPGLEMRASAMALQTRNLPKVDLVGGESVSDIGNSTIRAIQAGIYYGVKGEIAEFINSYSEKHENLTVFLCGGDANFFEKLTKDHIFVIPNLVLHGLNRILTYNVDKN</sequence>
<keyword evidence="9 16" id="KW-0547">Nucleotide-binding</keyword>
<dbReference type="UniPathway" id="UPA00241">
    <property type="reaction ID" value="UER00352"/>
</dbReference>
<dbReference type="NCBIfam" id="TIGR00671">
    <property type="entry name" value="baf"/>
    <property type="match status" value="1"/>
</dbReference>
<evidence type="ECO:0000256" key="2">
    <source>
        <dbReference type="ARBA" id="ARBA00001958"/>
    </source>
</evidence>
<keyword evidence="11 16" id="KW-0067">ATP-binding</keyword>
<gene>
    <name evidence="16" type="primary">coaX</name>
    <name evidence="17" type="ORF">EL17_12455</name>
</gene>
<dbReference type="PANTHER" id="PTHR34265:SF1">
    <property type="entry name" value="TYPE III PANTOTHENATE KINASE"/>
    <property type="match status" value="1"/>
</dbReference>
<keyword evidence="12 16" id="KW-0630">Potassium</keyword>
<protein>
    <recommendedName>
        <fullName evidence="15 16">Type III pantothenate kinase</fullName>
        <ecNumber evidence="6 16">2.7.1.33</ecNumber>
    </recommendedName>
    <alternativeName>
        <fullName evidence="16">PanK-III</fullName>
    </alternativeName>
    <alternativeName>
        <fullName evidence="16">Pantothenic acid kinase</fullName>
    </alternativeName>
</protein>
<comment type="subcellular location">
    <subcellularLocation>
        <location evidence="3 16">Cytoplasm</location>
    </subcellularLocation>
</comment>
<comment type="cofactor">
    <cofactor evidence="2">
        <name>K(+)</name>
        <dbReference type="ChEBI" id="CHEBI:29103"/>
    </cofactor>
</comment>
<keyword evidence="16" id="KW-0479">Metal-binding</keyword>
<dbReference type="InterPro" id="IPR043129">
    <property type="entry name" value="ATPase_NBD"/>
</dbReference>
<evidence type="ECO:0000256" key="7">
    <source>
        <dbReference type="ARBA" id="ARBA00022490"/>
    </source>
</evidence>
<keyword evidence="8 16" id="KW-0808">Transferase</keyword>
<name>A0A074KZZ1_9BACT</name>
<dbReference type="RefSeq" id="WP_240485996.1">
    <property type="nucleotide sequence ID" value="NZ_JMIH01000022.1"/>
</dbReference>
<dbReference type="Gene3D" id="3.30.420.40">
    <property type="match status" value="1"/>
</dbReference>
<dbReference type="STRING" id="1048983.EL17_12455"/>
<evidence type="ECO:0000256" key="14">
    <source>
        <dbReference type="ARBA" id="ARBA00038036"/>
    </source>
</evidence>
<dbReference type="Pfam" id="PF03309">
    <property type="entry name" value="Pan_kinase"/>
    <property type="match status" value="1"/>
</dbReference>
<dbReference type="GO" id="GO:0004594">
    <property type="term" value="F:pantothenate kinase activity"/>
    <property type="evidence" value="ECO:0007669"/>
    <property type="project" value="UniProtKB-UniRule"/>
</dbReference>
<feature type="binding site" evidence="16">
    <location>
        <position position="169"/>
    </location>
    <ligand>
        <name>substrate</name>
    </ligand>
</feature>
<evidence type="ECO:0000256" key="3">
    <source>
        <dbReference type="ARBA" id="ARBA00004496"/>
    </source>
</evidence>
<evidence type="ECO:0000256" key="5">
    <source>
        <dbReference type="ARBA" id="ARBA00011738"/>
    </source>
</evidence>
<dbReference type="SUPFAM" id="SSF53067">
    <property type="entry name" value="Actin-like ATPase domain"/>
    <property type="match status" value="2"/>
</dbReference>
<comment type="caution">
    <text evidence="17">The sequence shown here is derived from an EMBL/GenBank/DDBJ whole genome shotgun (WGS) entry which is preliminary data.</text>
</comment>
<dbReference type="CDD" id="cd24015">
    <property type="entry name" value="ASKHA_NBD_PanK-III"/>
    <property type="match status" value="1"/>
</dbReference>
<comment type="subunit">
    <text evidence="5 16">Homodimer.</text>
</comment>
<evidence type="ECO:0000256" key="1">
    <source>
        <dbReference type="ARBA" id="ARBA00001206"/>
    </source>
</evidence>
<keyword evidence="18" id="KW-1185">Reference proteome</keyword>
<evidence type="ECO:0000256" key="11">
    <source>
        <dbReference type="ARBA" id="ARBA00022840"/>
    </source>
</evidence>
<comment type="function">
    <text evidence="16">Catalyzes the phosphorylation of pantothenate (Pan), the first step in CoA biosynthesis.</text>
</comment>
<dbReference type="PANTHER" id="PTHR34265">
    <property type="entry name" value="TYPE III PANTOTHENATE KINASE"/>
    <property type="match status" value="1"/>
</dbReference>
<feature type="binding site" evidence="16">
    <location>
        <begin position="7"/>
        <end position="14"/>
    </location>
    <ligand>
        <name>ATP</name>
        <dbReference type="ChEBI" id="CHEBI:30616"/>
    </ligand>
</feature>
<accession>A0A074KZZ1</accession>
<evidence type="ECO:0000256" key="15">
    <source>
        <dbReference type="ARBA" id="ARBA00040883"/>
    </source>
</evidence>
<evidence type="ECO:0000256" key="13">
    <source>
        <dbReference type="ARBA" id="ARBA00022993"/>
    </source>
</evidence>
<dbReference type="EC" id="2.7.1.33" evidence="6 16"/>
<feature type="binding site" evidence="16">
    <location>
        <position position="112"/>
    </location>
    <ligand>
        <name>K(+)</name>
        <dbReference type="ChEBI" id="CHEBI:29103"/>
    </ligand>
</feature>
<evidence type="ECO:0000256" key="8">
    <source>
        <dbReference type="ARBA" id="ARBA00022679"/>
    </source>
</evidence>
<organism evidence="17 18">
    <name type="scientific">Anditalea andensis</name>
    <dbReference type="NCBI Taxonomy" id="1048983"/>
    <lineage>
        <taxon>Bacteria</taxon>
        <taxon>Pseudomonadati</taxon>
        <taxon>Bacteroidota</taxon>
        <taxon>Cytophagia</taxon>
        <taxon>Cytophagales</taxon>
        <taxon>Cytophagaceae</taxon>
        <taxon>Anditalea</taxon>
    </lineage>
</organism>
<dbReference type="eggNOG" id="COG1521">
    <property type="taxonomic scope" value="Bacteria"/>
</dbReference>